<accession>A0ABV9CVN7</accession>
<dbReference type="SMART" id="SM01043">
    <property type="entry name" value="BTAD"/>
    <property type="match status" value="1"/>
</dbReference>
<dbReference type="SMART" id="SM00862">
    <property type="entry name" value="Trans_reg_C"/>
    <property type="match status" value="1"/>
</dbReference>
<dbReference type="InterPro" id="IPR036388">
    <property type="entry name" value="WH-like_DNA-bd_sf"/>
</dbReference>
<dbReference type="PANTHER" id="PTHR35807">
    <property type="entry name" value="TRANSCRIPTIONAL REGULATOR REDD-RELATED"/>
    <property type="match status" value="1"/>
</dbReference>
<dbReference type="Gene3D" id="3.40.50.300">
    <property type="entry name" value="P-loop containing nucleotide triphosphate hydrolases"/>
    <property type="match status" value="1"/>
</dbReference>
<feature type="DNA-binding region" description="OmpR/PhoB-type" evidence="5">
    <location>
        <begin position="1"/>
        <end position="93"/>
    </location>
</feature>
<dbReference type="InterPro" id="IPR027417">
    <property type="entry name" value="P-loop_NTPase"/>
</dbReference>
<organism evidence="7 8">
    <name type="scientific">Sphaerisporangium dianthi</name>
    <dbReference type="NCBI Taxonomy" id="1436120"/>
    <lineage>
        <taxon>Bacteria</taxon>
        <taxon>Bacillati</taxon>
        <taxon>Actinomycetota</taxon>
        <taxon>Actinomycetes</taxon>
        <taxon>Streptosporangiales</taxon>
        <taxon>Streptosporangiaceae</taxon>
        <taxon>Sphaerisporangium</taxon>
    </lineage>
</organism>
<dbReference type="SUPFAM" id="SSF48452">
    <property type="entry name" value="TPR-like"/>
    <property type="match status" value="2"/>
</dbReference>
<evidence type="ECO:0000256" key="3">
    <source>
        <dbReference type="ARBA" id="ARBA00023125"/>
    </source>
</evidence>
<evidence type="ECO:0000256" key="5">
    <source>
        <dbReference type="PROSITE-ProRule" id="PRU01091"/>
    </source>
</evidence>
<dbReference type="Pfam" id="PF00486">
    <property type="entry name" value="Trans_reg_C"/>
    <property type="match status" value="1"/>
</dbReference>
<keyword evidence="3 5" id="KW-0238">DNA-binding</keyword>
<evidence type="ECO:0000256" key="1">
    <source>
        <dbReference type="ARBA" id="ARBA00005820"/>
    </source>
</evidence>
<dbReference type="InterPro" id="IPR001867">
    <property type="entry name" value="OmpR/PhoB-type_DNA-bd"/>
</dbReference>
<dbReference type="Gene3D" id="1.25.40.10">
    <property type="entry name" value="Tetratricopeptide repeat domain"/>
    <property type="match status" value="2"/>
</dbReference>
<keyword evidence="4" id="KW-0804">Transcription</keyword>
<name>A0ABV9CVN7_9ACTN</name>
<comment type="similarity">
    <text evidence="1">Belongs to the AfsR/DnrI/RedD regulatory family.</text>
</comment>
<evidence type="ECO:0000313" key="7">
    <source>
        <dbReference type="EMBL" id="MFC4537001.1"/>
    </source>
</evidence>
<dbReference type="Pfam" id="PF03704">
    <property type="entry name" value="BTAD"/>
    <property type="match status" value="1"/>
</dbReference>
<evidence type="ECO:0000256" key="2">
    <source>
        <dbReference type="ARBA" id="ARBA00023015"/>
    </source>
</evidence>
<keyword evidence="2" id="KW-0805">Transcription regulation</keyword>
<dbReference type="InterPro" id="IPR019734">
    <property type="entry name" value="TPR_rpt"/>
</dbReference>
<reference evidence="8" key="1">
    <citation type="journal article" date="2019" name="Int. J. Syst. Evol. Microbiol.">
        <title>The Global Catalogue of Microorganisms (GCM) 10K type strain sequencing project: providing services to taxonomists for standard genome sequencing and annotation.</title>
        <authorList>
            <consortium name="The Broad Institute Genomics Platform"/>
            <consortium name="The Broad Institute Genome Sequencing Center for Infectious Disease"/>
            <person name="Wu L."/>
            <person name="Ma J."/>
        </authorList>
    </citation>
    <scope>NUCLEOTIDE SEQUENCE [LARGE SCALE GENOMIC DNA]</scope>
    <source>
        <strain evidence="8">CGMCC 4.7132</strain>
    </source>
</reference>
<protein>
    <submittedName>
        <fullName evidence="7">BTAD domain-containing putative transcriptional regulator</fullName>
    </submittedName>
</protein>
<dbReference type="SMART" id="SM00028">
    <property type="entry name" value="TPR"/>
    <property type="match status" value="7"/>
</dbReference>
<dbReference type="InterPro" id="IPR051677">
    <property type="entry name" value="AfsR-DnrI-RedD_regulator"/>
</dbReference>
<dbReference type="InterPro" id="IPR016032">
    <property type="entry name" value="Sig_transdc_resp-reg_C-effctor"/>
</dbReference>
<dbReference type="RefSeq" id="WP_380852510.1">
    <property type="nucleotide sequence ID" value="NZ_JBHSFP010000069.1"/>
</dbReference>
<sequence>MEFRILGPLEVVAGTEQLDIGGTRQHITLANLLLDANRVVTVDRLAEAIYGIDLPPTARAQVQICISSLRRLFAAHGGADIITTQSRGYVIRVDEGRLDAQRFEALSLRARRARDSGDMDQAVHAYREALALWRSDEALDGIDSRPVQSAASRLNEERITTNEDCIQLELDLGRHEALIGELTLLVERYPLRERLRGQLMLALYRADRRAEALQVYRLARETMIEELGIEPNEQLQRLEHAILTAAPGLDPPGRPATVAAQPPPAAAPMPVAAPFMLPSAIADFTGRRKQIDAIERELALAAEDPGRFAVPIVVVAGKGGIGKTTVAVHAAHTVADRYPDGRLFADLHGGASRQASPIHVLERFLRTLGVPGNAMPESLEERAEIYRALLADRKTLVVLDNAAGESQVQPLLPGTRASAVIITSRSRLGGLAGAIHLDIGIFDVDQSIELLERIAGVERVRSEIESARALAELCGHLPLALRIAGARLAARPHWRIEQLVSRLADETRRLDELNHGDMGIRASLSLTYESVGEGARRLFRRLAILDSGIFSVWTGAALLDASFFEAEDLFDELADAQLIEAVAGHGPHSAYRFHDLVRVFARECLVAEETAAERKAALGRVLGGLLFISQAAHRRVFGGDYVQIHSDAERWVLPDKLTAELVADPFAWYESERLSLVSGIRQAAQAGFTDVSWDLAISAVTLFEERVYLDDWRETHEVALAATRQAADVRGQAAMLYSRGSLKLTEKRLSEARHDYEEALRLFAEVGEDEGTALVLQNMGLLDRISGRFEESAARFQRALEIFTRTGDQVAAAFVLHNLAQLRLDSGDPEGADGLLSEALVLSRRGGSKRLEAQVLYRMGHTFLERHEPGPAVEVFETALTMVRQVGDPSGETHVLHGLGVALLRQGDTVRAEEALRESVRLGRSVGDRLAEGRSLLGLGDLAIARRDAGHAIAHCEQALAIFKSISTPTFEARAQASLAEARSLLASADRLGETGELVG</sequence>
<dbReference type="Pfam" id="PF00931">
    <property type="entry name" value="NB-ARC"/>
    <property type="match status" value="1"/>
</dbReference>
<comment type="caution">
    <text evidence="7">The sequence shown here is derived from an EMBL/GenBank/DDBJ whole genome shotgun (WGS) entry which is preliminary data.</text>
</comment>
<dbReference type="SUPFAM" id="SSF46894">
    <property type="entry name" value="C-terminal effector domain of the bipartite response regulators"/>
    <property type="match status" value="1"/>
</dbReference>
<dbReference type="InterPro" id="IPR011990">
    <property type="entry name" value="TPR-like_helical_dom_sf"/>
</dbReference>
<dbReference type="SUPFAM" id="SSF52540">
    <property type="entry name" value="P-loop containing nucleoside triphosphate hydrolases"/>
    <property type="match status" value="1"/>
</dbReference>
<dbReference type="PANTHER" id="PTHR35807:SF1">
    <property type="entry name" value="TRANSCRIPTIONAL REGULATOR REDD"/>
    <property type="match status" value="1"/>
</dbReference>
<evidence type="ECO:0000256" key="4">
    <source>
        <dbReference type="ARBA" id="ARBA00023163"/>
    </source>
</evidence>
<dbReference type="CDD" id="cd15831">
    <property type="entry name" value="BTAD"/>
    <property type="match status" value="1"/>
</dbReference>
<proteinExistence type="inferred from homology"/>
<dbReference type="PROSITE" id="PS51755">
    <property type="entry name" value="OMPR_PHOB"/>
    <property type="match status" value="1"/>
</dbReference>
<dbReference type="Pfam" id="PF13424">
    <property type="entry name" value="TPR_12"/>
    <property type="match status" value="2"/>
</dbReference>
<evidence type="ECO:0000259" key="6">
    <source>
        <dbReference type="PROSITE" id="PS51755"/>
    </source>
</evidence>
<dbReference type="InterPro" id="IPR005158">
    <property type="entry name" value="BTAD"/>
</dbReference>
<gene>
    <name evidence="7" type="ORF">ACFO60_40040</name>
</gene>
<feature type="domain" description="OmpR/PhoB-type" evidence="6">
    <location>
        <begin position="1"/>
        <end position="93"/>
    </location>
</feature>
<dbReference type="InterPro" id="IPR002182">
    <property type="entry name" value="NB-ARC"/>
</dbReference>
<dbReference type="PRINTS" id="PR00364">
    <property type="entry name" value="DISEASERSIST"/>
</dbReference>
<dbReference type="Gene3D" id="1.10.10.10">
    <property type="entry name" value="Winged helix-like DNA-binding domain superfamily/Winged helix DNA-binding domain"/>
    <property type="match status" value="1"/>
</dbReference>
<dbReference type="EMBL" id="JBHSFP010000069">
    <property type="protein sequence ID" value="MFC4537001.1"/>
    <property type="molecule type" value="Genomic_DNA"/>
</dbReference>
<dbReference type="Proteomes" id="UP001596004">
    <property type="component" value="Unassembled WGS sequence"/>
</dbReference>
<keyword evidence="8" id="KW-1185">Reference proteome</keyword>
<evidence type="ECO:0000313" key="8">
    <source>
        <dbReference type="Proteomes" id="UP001596004"/>
    </source>
</evidence>